<dbReference type="SUPFAM" id="SSF53474">
    <property type="entry name" value="alpha/beta-Hydrolases"/>
    <property type="match status" value="1"/>
</dbReference>
<evidence type="ECO:0000259" key="1">
    <source>
        <dbReference type="Pfam" id="PF12697"/>
    </source>
</evidence>
<dbReference type="Gene3D" id="3.40.50.1820">
    <property type="entry name" value="alpha/beta hydrolase"/>
    <property type="match status" value="1"/>
</dbReference>
<dbReference type="EMBL" id="BAABGT010000067">
    <property type="protein sequence ID" value="GAA4551249.1"/>
    <property type="molecule type" value="Genomic_DNA"/>
</dbReference>
<dbReference type="GO" id="GO:0016787">
    <property type="term" value="F:hydrolase activity"/>
    <property type="evidence" value="ECO:0007669"/>
    <property type="project" value="UniProtKB-KW"/>
</dbReference>
<protein>
    <submittedName>
        <fullName evidence="2">Alpha/beta fold hydrolase</fullName>
    </submittedName>
</protein>
<keyword evidence="3" id="KW-1185">Reference proteome</keyword>
<gene>
    <name evidence="2" type="ORF">GCM10023175_42700</name>
</gene>
<keyword evidence="2" id="KW-0378">Hydrolase</keyword>
<dbReference type="Pfam" id="PF12697">
    <property type="entry name" value="Abhydrolase_6"/>
    <property type="match status" value="1"/>
</dbReference>
<organism evidence="2 3">
    <name type="scientific">Pseudonocardia xishanensis</name>
    <dbReference type="NCBI Taxonomy" id="630995"/>
    <lineage>
        <taxon>Bacteria</taxon>
        <taxon>Bacillati</taxon>
        <taxon>Actinomycetota</taxon>
        <taxon>Actinomycetes</taxon>
        <taxon>Pseudonocardiales</taxon>
        <taxon>Pseudonocardiaceae</taxon>
        <taxon>Pseudonocardia</taxon>
    </lineage>
</organism>
<accession>A0ABP8RWA4</accession>
<comment type="caution">
    <text evidence="2">The sequence shown here is derived from an EMBL/GenBank/DDBJ whole genome shotgun (WGS) entry which is preliminary data.</text>
</comment>
<proteinExistence type="predicted"/>
<dbReference type="InterPro" id="IPR000073">
    <property type="entry name" value="AB_hydrolase_1"/>
</dbReference>
<reference evidence="3" key="1">
    <citation type="journal article" date="2019" name="Int. J. Syst. Evol. Microbiol.">
        <title>The Global Catalogue of Microorganisms (GCM) 10K type strain sequencing project: providing services to taxonomists for standard genome sequencing and annotation.</title>
        <authorList>
            <consortium name="The Broad Institute Genomics Platform"/>
            <consortium name="The Broad Institute Genome Sequencing Center for Infectious Disease"/>
            <person name="Wu L."/>
            <person name="Ma J."/>
        </authorList>
    </citation>
    <scope>NUCLEOTIDE SEQUENCE [LARGE SCALE GENOMIC DNA]</scope>
    <source>
        <strain evidence="3">JCM 17906</strain>
    </source>
</reference>
<evidence type="ECO:0000313" key="3">
    <source>
        <dbReference type="Proteomes" id="UP001501598"/>
    </source>
</evidence>
<sequence length="250" mass="27340">MPPVAAQEAETIVATYVLVHGGGHGGWCWGRVARLLRAAGHEVFTPTLTGLGERSHLVSAATNLDTHIDDVVNVLQYEDITDAILVGHSYAGMVITGVADRALARVGHLVFLEACRPRNGESLYDTGPDVIDWARSSGRTVDGVELVLWPSEGVVEAFGIRAPEDAAWALERLTPHPWKTMEQALRMVNEDAVRRIPFTNINAPGMVMDGRTPESRRRALEGDRVWEIDAGHDLMLTAPKETAELLLRLV</sequence>
<feature type="domain" description="AB hydrolase-1" evidence="1">
    <location>
        <begin position="17"/>
        <end position="244"/>
    </location>
</feature>
<dbReference type="InterPro" id="IPR029058">
    <property type="entry name" value="AB_hydrolase_fold"/>
</dbReference>
<dbReference type="PANTHER" id="PTHR10992:SF1086">
    <property type="entry name" value="AB HYDROLASE-1 DOMAIN-CONTAINING PROTEIN"/>
    <property type="match status" value="1"/>
</dbReference>
<dbReference type="PANTHER" id="PTHR10992">
    <property type="entry name" value="METHYLESTERASE FAMILY MEMBER"/>
    <property type="match status" value="1"/>
</dbReference>
<name>A0ABP8RWA4_9PSEU</name>
<dbReference type="Proteomes" id="UP001501598">
    <property type="component" value="Unassembled WGS sequence"/>
</dbReference>
<dbReference type="InterPro" id="IPR045889">
    <property type="entry name" value="MES/HNL"/>
</dbReference>
<evidence type="ECO:0000313" key="2">
    <source>
        <dbReference type="EMBL" id="GAA4551249.1"/>
    </source>
</evidence>